<evidence type="ECO:0000313" key="1">
    <source>
        <dbReference type="EMBL" id="GAA3722721.1"/>
    </source>
</evidence>
<gene>
    <name evidence="1" type="ORF">GCM10022224_104410</name>
</gene>
<reference evidence="2" key="1">
    <citation type="journal article" date="2019" name="Int. J. Syst. Evol. Microbiol.">
        <title>The Global Catalogue of Microorganisms (GCM) 10K type strain sequencing project: providing services to taxonomists for standard genome sequencing and annotation.</title>
        <authorList>
            <consortium name="The Broad Institute Genomics Platform"/>
            <consortium name="The Broad Institute Genome Sequencing Center for Infectious Disease"/>
            <person name="Wu L."/>
            <person name="Ma J."/>
        </authorList>
    </citation>
    <scope>NUCLEOTIDE SEQUENCE [LARGE SCALE GENOMIC DNA]</scope>
    <source>
        <strain evidence="2">JCM 16904</strain>
    </source>
</reference>
<dbReference type="Proteomes" id="UP001500902">
    <property type="component" value="Unassembled WGS sequence"/>
</dbReference>
<name>A0ABP7ES77_9ACTN</name>
<evidence type="ECO:0000313" key="2">
    <source>
        <dbReference type="Proteomes" id="UP001500902"/>
    </source>
</evidence>
<protein>
    <submittedName>
        <fullName evidence="1">Uncharacterized protein</fullName>
    </submittedName>
</protein>
<proteinExistence type="predicted"/>
<dbReference type="RefSeq" id="WP_344897928.1">
    <property type="nucleotide sequence ID" value="NZ_BAAAZP010000300.1"/>
</dbReference>
<dbReference type="EMBL" id="BAAAZP010000300">
    <property type="protein sequence ID" value="GAA3722721.1"/>
    <property type="molecule type" value="Genomic_DNA"/>
</dbReference>
<sequence>MTESTPRSAEQAYDIDAYLVYVTQLRHDGPAHLVLEPYDSDHALCLANPGGCTANLIEASRRCGRVSLGELVQLAVVHENARDGYPYAQETDDQASRAIGVIIGAAQRMALDELRAEGRAELVGRLAALRQQLVSLQQEAVYTRETADGHSSYSAGDRADLYGQLIDQLDQVVKG</sequence>
<comment type="caution">
    <text evidence="1">The sequence shown here is derived from an EMBL/GenBank/DDBJ whole genome shotgun (WGS) entry which is preliminary data.</text>
</comment>
<accession>A0ABP7ES77</accession>
<organism evidence="1 2">
    <name type="scientific">Nonomuraea antimicrobica</name>
    <dbReference type="NCBI Taxonomy" id="561173"/>
    <lineage>
        <taxon>Bacteria</taxon>
        <taxon>Bacillati</taxon>
        <taxon>Actinomycetota</taxon>
        <taxon>Actinomycetes</taxon>
        <taxon>Streptosporangiales</taxon>
        <taxon>Streptosporangiaceae</taxon>
        <taxon>Nonomuraea</taxon>
    </lineage>
</organism>
<keyword evidence="2" id="KW-1185">Reference proteome</keyword>